<accession>A0A0R2A6I5</accession>
<reference evidence="1 2" key="1">
    <citation type="journal article" date="2015" name="Genome Announc.">
        <title>Expanding the biotechnology potential of lactobacilli through comparative genomics of 213 strains and associated genera.</title>
        <authorList>
            <person name="Sun Z."/>
            <person name="Harris H.M."/>
            <person name="McCann A."/>
            <person name="Guo C."/>
            <person name="Argimon S."/>
            <person name="Zhang W."/>
            <person name="Yang X."/>
            <person name="Jeffery I.B."/>
            <person name="Cooney J.C."/>
            <person name="Kagawa T.F."/>
            <person name="Liu W."/>
            <person name="Song Y."/>
            <person name="Salvetti E."/>
            <person name="Wrobel A."/>
            <person name="Rasinkangas P."/>
            <person name="Parkhill J."/>
            <person name="Rea M.C."/>
            <person name="O'Sullivan O."/>
            <person name="Ritari J."/>
            <person name="Douillard F.P."/>
            <person name="Paul Ross R."/>
            <person name="Yang R."/>
            <person name="Briner A.E."/>
            <person name="Felis G.E."/>
            <person name="de Vos W.M."/>
            <person name="Barrangou R."/>
            <person name="Klaenhammer T.R."/>
            <person name="Caufield P.W."/>
            <person name="Cui Y."/>
            <person name="Zhang H."/>
            <person name="O'Toole P.W."/>
        </authorList>
    </citation>
    <scope>NUCLEOTIDE SEQUENCE [LARGE SCALE GENOMIC DNA]</scope>
    <source>
        <strain evidence="1 2">DSM 20634</strain>
    </source>
</reference>
<dbReference type="NCBIfam" id="TIGR01549">
    <property type="entry name" value="HAD-SF-IA-v1"/>
    <property type="match status" value="1"/>
</dbReference>
<dbReference type="EMBL" id="AYYY01000007">
    <property type="protein sequence ID" value="KRM62277.1"/>
    <property type="molecule type" value="Genomic_DNA"/>
</dbReference>
<dbReference type="STRING" id="1423813.FC26_GL000063"/>
<dbReference type="SFLD" id="SFLDG01129">
    <property type="entry name" value="C1.5:_HAD__Beta-PGM__Phosphata"/>
    <property type="match status" value="1"/>
</dbReference>
<dbReference type="SUPFAM" id="SSF56784">
    <property type="entry name" value="HAD-like"/>
    <property type="match status" value="1"/>
</dbReference>
<dbReference type="Gene3D" id="3.40.50.1000">
    <property type="entry name" value="HAD superfamily/HAD-like"/>
    <property type="match status" value="1"/>
</dbReference>
<keyword evidence="2" id="KW-1185">Reference proteome</keyword>
<dbReference type="OrthoDB" id="9792518at2"/>
<comment type="caution">
    <text evidence="1">The sequence shown here is derived from an EMBL/GenBank/DDBJ whole genome shotgun (WGS) entry which is preliminary data.</text>
</comment>
<dbReference type="InterPro" id="IPR036412">
    <property type="entry name" value="HAD-like_sf"/>
</dbReference>
<dbReference type="InterPro" id="IPR050155">
    <property type="entry name" value="HAD-like_hydrolase_sf"/>
</dbReference>
<dbReference type="InterPro" id="IPR023198">
    <property type="entry name" value="PGP-like_dom2"/>
</dbReference>
<dbReference type="SFLD" id="SFLDS00003">
    <property type="entry name" value="Haloacid_Dehalogenase"/>
    <property type="match status" value="1"/>
</dbReference>
<protein>
    <submittedName>
        <fullName evidence="1">Uncharacterized protein</fullName>
    </submittedName>
</protein>
<dbReference type="Pfam" id="PF13419">
    <property type="entry name" value="HAD_2"/>
    <property type="match status" value="1"/>
</dbReference>
<dbReference type="InterPro" id="IPR023214">
    <property type="entry name" value="HAD_sf"/>
</dbReference>
<dbReference type="PANTHER" id="PTHR43434:SF1">
    <property type="entry name" value="PHOSPHOGLYCOLATE PHOSPHATASE"/>
    <property type="match status" value="1"/>
</dbReference>
<dbReference type="InterPro" id="IPR041492">
    <property type="entry name" value="HAD_2"/>
</dbReference>
<dbReference type="Gene3D" id="1.10.150.240">
    <property type="entry name" value="Putative phosphatase, domain 2"/>
    <property type="match status" value="1"/>
</dbReference>
<dbReference type="GO" id="GO:0006281">
    <property type="term" value="P:DNA repair"/>
    <property type="evidence" value="ECO:0007669"/>
    <property type="project" value="TreeGrafter"/>
</dbReference>
<dbReference type="PANTHER" id="PTHR43434">
    <property type="entry name" value="PHOSPHOGLYCOLATE PHOSPHATASE"/>
    <property type="match status" value="1"/>
</dbReference>
<organism evidence="1 2">
    <name type="scientific">Paucilactobacillus vaccinostercus DSM 20634</name>
    <dbReference type="NCBI Taxonomy" id="1423813"/>
    <lineage>
        <taxon>Bacteria</taxon>
        <taxon>Bacillati</taxon>
        <taxon>Bacillota</taxon>
        <taxon>Bacilli</taxon>
        <taxon>Lactobacillales</taxon>
        <taxon>Lactobacillaceae</taxon>
        <taxon>Paucilactobacillus</taxon>
    </lineage>
</organism>
<dbReference type="GO" id="GO:0008967">
    <property type="term" value="F:phosphoglycolate phosphatase activity"/>
    <property type="evidence" value="ECO:0007669"/>
    <property type="project" value="TreeGrafter"/>
</dbReference>
<dbReference type="AlphaFoldDB" id="A0A0R2A6I5"/>
<evidence type="ECO:0000313" key="2">
    <source>
        <dbReference type="Proteomes" id="UP000051733"/>
    </source>
</evidence>
<dbReference type="Proteomes" id="UP000051733">
    <property type="component" value="Unassembled WGS sequence"/>
</dbReference>
<dbReference type="InterPro" id="IPR006439">
    <property type="entry name" value="HAD-SF_hydro_IA"/>
</dbReference>
<sequence length="212" mass="23439">METDMQSKLELILFDVDGTLIDSFDAYQKIMQTVLPSYGIRVSLPMLRQSFAMPVDQALTFLQVSPDKFQAVEQAYGELAGTPQFSEPLFPGILRVLQQCYEAGIPLGIVTSRSRADLKSVDPAVLRMMTVVVTADETHMHKPDPAPLNLAIAKADSVHRKTVYIGDDRVDEQAARAAGIQFKAAVWGAKDPREFDRATIILRHPAELVALL</sequence>
<name>A0A0R2A6I5_9LACO</name>
<proteinExistence type="predicted"/>
<gene>
    <name evidence="1" type="ORF">FC26_GL000063</name>
</gene>
<evidence type="ECO:0000313" key="1">
    <source>
        <dbReference type="EMBL" id="KRM62277.1"/>
    </source>
</evidence>
<dbReference type="PATRIC" id="fig|1423813.3.peg.65"/>